<dbReference type="SMART" id="SM00382">
    <property type="entry name" value="AAA"/>
    <property type="match status" value="2"/>
</dbReference>
<keyword evidence="3" id="KW-0813">Transport</keyword>
<evidence type="ECO:0000256" key="1">
    <source>
        <dbReference type="ARBA" id="ARBA00004202"/>
    </source>
</evidence>
<comment type="similarity">
    <text evidence="2">Belongs to the ABC transporter superfamily.</text>
</comment>
<proteinExistence type="inferred from homology"/>
<dbReference type="EMBL" id="CP000517">
    <property type="protein sequence ID" value="ABX27784.1"/>
    <property type="molecule type" value="Genomic_DNA"/>
</dbReference>
<dbReference type="PANTHER" id="PTHR43553">
    <property type="entry name" value="HEAVY METAL TRANSPORTER"/>
    <property type="match status" value="1"/>
</dbReference>
<feature type="domain" description="ABC transporter" evidence="9">
    <location>
        <begin position="27"/>
        <end position="265"/>
    </location>
</feature>
<evidence type="ECO:0000256" key="8">
    <source>
        <dbReference type="ARBA" id="ARBA00023136"/>
    </source>
</evidence>
<evidence type="ECO:0000313" key="10">
    <source>
        <dbReference type="EMBL" id="ABX27784.1"/>
    </source>
</evidence>
<feature type="domain" description="ABC transporter" evidence="9">
    <location>
        <begin position="321"/>
        <end position="552"/>
    </location>
</feature>
<dbReference type="GO" id="GO:0016887">
    <property type="term" value="F:ATP hydrolysis activity"/>
    <property type="evidence" value="ECO:0007669"/>
    <property type="project" value="InterPro"/>
</dbReference>
<evidence type="ECO:0000313" key="11">
    <source>
        <dbReference type="Proteomes" id="UP000000790"/>
    </source>
</evidence>
<dbReference type="SUPFAM" id="SSF52540">
    <property type="entry name" value="P-loop containing nucleoside triphosphate hydrolases"/>
    <property type="match status" value="2"/>
</dbReference>
<dbReference type="GO" id="GO:0043190">
    <property type="term" value="C:ATP-binding cassette (ABC) transporter complex"/>
    <property type="evidence" value="ECO:0007669"/>
    <property type="project" value="TreeGrafter"/>
</dbReference>
<dbReference type="eggNOG" id="COG3845">
    <property type="taxonomic scope" value="Bacteria"/>
</dbReference>
<keyword evidence="5" id="KW-0547">Nucleotide-binding</keyword>
<dbReference type="CDD" id="cd03225">
    <property type="entry name" value="ABC_cobalt_CbiO_domain1"/>
    <property type="match status" value="2"/>
</dbReference>
<dbReference type="GO" id="GO:0005524">
    <property type="term" value="F:ATP binding"/>
    <property type="evidence" value="ECO:0007669"/>
    <property type="project" value="UniProtKB-KW"/>
</dbReference>
<evidence type="ECO:0000259" key="9">
    <source>
        <dbReference type="PROSITE" id="PS50893"/>
    </source>
</evidence>
<keyword evidence="7" id="KW-1278">Translocase</keyword>
<dbReference type="PROSITE" id="PS50893">
    <property type="entry name" value="ABC_TRANSPORTER_2"/>
    <property type="match status" value="2"/>
</dbReference>
<reference evidence="10 11" key="1">
    <citation type="journal article" date="2008" name="J. Bacteriol.">
        <title>Genome sequence of Lactobacillus helveticus: an organism distinguished by selective gene loss and IS element expansion.</title>
        <authorList>
            <person name="Callanan M."/>
            <person name="Kaleta P."/>
            <person name="O'Callaghan J."/>
            <person name="O'Sullivan O."/>
            <person name="Jordan K."/>
            <person name="McAuliffe O."/>
            <person name="Sangrador-Vegas A."/>
            <person name="Slattery L."/>
            <person name="Fitzgerald G.F."/>
            <person name="Beresford T."/>
            <person name="Ross R.P."/>
        </authorList>
    </citation>
    <scope>NUCLEOTIDE SEQUENCE [LARGE SCALE GENOMIC DNA]</scope>
    <source>
        <strain evidence="10 11">DPC 4571</strain>
    </source>
</reference>
<keyword evidence="8" id="KW-0472">Membrane</keyword>
<dbReference type="InterPro" id="IPR003439">
    <property type="entry name" value="ABC_transporter-like_ATP-bd"/>
</dbReference>
<dbReference type="PROSITE" id="PS00211">
    <property type="entry name" value="ABC_TRANSPORTER_1"/>
    <property type="match status" value="2"/>
</dbReference>
<dbReference type="InterPro" id="IPR017871">
    <property type="entry name" value="ABC_transporter-like_CS"/>
</dbReference>
<keyword evidence="6 10" id="KW-0067">ATP-binding</keyword>
<dbReference type="Proteomes" id="UP000000790">
    <property type="component" value="Chromosome"/>
</dbReference>
<dbReference type="GO" id="GO:0042626">
    <property type="term" value="F:ATPase-coupled transmembrane transporter activity"/>
    <property type="evidence" value="ECO:0007669"/>
    <property type="project" value="TreeGrafter"/>
</dbReference>
<accession>A8YXT5</accession>
<sequence length="576" mass="63841">MAHRRHGTPILTTINLRGGLSFMQKLATVTHLTFTYPDQSTPVLDDVNFTIDPGDFIVIAGNTGSGKTTLLNHLKKELMPKGARTGDVQIDETPVADMPKLVSAQTVGYVAQDPQIQSVMATVIEELAFPLENIGCPSNEIERRITELANFLGLDQNLDRQIHQLSGGQLQLVNLASVLILRPKLILLDEPTSQLDPLTAQHFLTVLGRINQELGITIMLTEHRLSTVAAMANRMILLQDHHLTFDGDPHSGLAKMATDAHLTYFVPSISKLFLDQQIRTSQLPISVADAQSAIRTHHLQFQSVTTGGKVAQLPTAEKPILTVNNISFSFDGQHNVLHHLNLAINPGTWLAIIGKNGSGKSTLLTLICGLMTPQHGKIRFFHQLVWKMAINQRMAKLAFLSQTPSLQFTANTVREELEVQAAELRLPDAKSQVDHMIEQFHLNRIEKQNPFDISGGQQQLVGLAIALMATPDLLVLDEPTKGLDPYTKIQVGHLLKQYQQAGMTIVIASHDMEFCAKFADKCTFMFDGHLNTLLATQSFFTDNFFFTTPINRIARDQVKDALLPADLKLANRPERR</sequence>
<dbReference type="KEGG" id="lhe:lhv_1955"/>
<evidence type="ECO:0000256" key="5">
    <source>
        <dbReference type="ARBA" id="ARBA00022741"/>
    </source>
</evidence>
<evidence type="ECO:0000256" key="6">
    <source>
        <dbReference type="ARBA" id="ARBA00022840"/>
    </source>
</evidence>
<dbReference type="HOGENOM" id="CLU_000604_86_7_9"/>
<name>A8YXT5_LACH4</name>
<protein>
    <submittedName>
        <fullName evidence="10">Cobalt transport ATP-binding protein</fullName>
    </submittedName>
</protein>
<gene>
    <name evidence="10" type="ordered locus">lhv_1955</name>
</gene>
<dbReference type="Pfam" id="PF00005">
    <property type="entry name" value="ABC_tran"/>
    <property type="match status" value="2"/>
</dbReference>
<dbReference type="Gene3D" id="3.40.50.300">
    <property type="entry name" value="P-loop containing nucleotide triphosphate hydrolases"/>
    <property type="match status" value="2"/>
</dbReference>
<dbReference type="InterPro" id="IPR015856">
    <property type="entry name" value="ABC_transpr_CbiO/EcfA_su"/>
</dbReference>
<evidence type="ECO:0000256" key="4">
    <source>
        <dbReference type="ARBA" id="ARBA00022475"/>
    </source>
</evidence>
<dbReference type="InterPro" id="IPR050095">
    <property type="entry name" value="ECF_ABC_transporter_ATP-bd"/>
</dbReference>
<comment type="subcellular location">
    <subcellularLocation>
        <location evidence="1">Cell membrane</location>
        <topology evidence="1">Peripheral membrane protein</topology>
    </subcellularLocation>
</comment>
<dbReference type="AlphaFoldDB" id="A8YXT5"/>
<evidence type="ECO:0000256" key="2">
    <source>
        <dbReference type="ARBA" id="ARBA00005417"/>
    </source>
</evidence>
<evidence type="ECO:0000256" key="7">
    <source>
        <dbReference type="ARBA" id="ARBA00022967"/>
    </source>
</evidence>
<keyword evidence="4" id="KW-1003">Cell membrane</keyword>
<dbReference type="InterPro" id="IPR003593">
    <property type="entry name" value="AAA+_ATPase"/>
</dbReference>
<dbReference type="InterPro" id="IPR027417">
    <property type="entry name" value="P-loop_NTPase"/>
</dbReference>
<organism evidence="10 11">
    <name type="scientific">Lactobacillus helveticus (strain DPC 4571)</name>
    <dbReference type="NCBI Taxonomy" id="405566"/>
    <lineage>
        <taxon>Bacteria</taxon>
        <taxon>Bacillati</taxon>
        <taxon>Bacillota</taxon>
        <taxon>Bacilli</taxon>
        <taxon>Lactobacillales</taxon>
        <taxon>Lactobacillaceae</taxon>
        <taxon>Lactobacillus</taxon>
    </lineage>
</organism>
<evidence type="ECO:0000256" key="3">
    <source>
        <dbReference type="ARBA" id="ARBA00022448"/>
    </source>
</evidence>